<name>A0A6P8T972_GYMAC</name>
<evidence type="ECO:0000313" key="10">
    <source>
        <dbReference type="RefSeq" id="XP_034053850.1"/>
    </source>
</evidence>
<dbReference type="KEGG" id="gacu:117533922"/>
<sequence length="188" mass="21170">MAADGEPSDLVKVLHLLLLSFSWGMQVWVSFIAGLVLRMNVARHTFGLVQSKLFPVYFYFLLGSNALSLALFAVFHHRETMDWHQSVQMLLFLVAVITAALNGQWIGPASTEVMFQMRAVEEEHGLGNQVGLGSEKEEYAKLREKDPKYKAFKRTFGKYHGMSMLCNLIGFLCTTSNLIYTALNLSTI</sequence>
<evidence type="ECO:0000256" key="1">
    <source>
        <dbReference type="ARBA" id="ARBA00004141"/>
    </source>
</evidence>
<keyword evidence="9" id="KW-1185">Reference proteome</keyword>
<gene>
    <name evidence="10" type="primary">tmem205</name>
</gene>
<evidence type="ECO:0000256" key="7">
    <source>
        <dbReference type="SAM" id="Phobius"/>
    </source>
</evidence>
<evidence type="ECO:0000256" key="2">
    <source>
        <dbReference type="ARBA" id="ARBA00011001"/>
    </source>
</evidence>
<proteinExistence type="inferred from homology"/>
<feature type="transmembrane region" description="Helical" evidence="7">
    <location>
        <begin position="164"/>
        <end position="183"/>
    </location>
</feature>
<feature type="transmembrane region" description="Helical" evidence="7">
    <location>
        <begin position="56"/>
        <end position="75"/>
    </location>
</feature>
<accession>A0A6P8T972</accession>
<protein>
    <recommendedName>
        <fullName evidence="3">Transmembrane protein 205</fullName>
    </recommendedName>
</protein>
<feature type="domain" description="TMEM205-like" evidence="8">
    <location>
        <begin position="17"/>
        <end position="118"/>
    </location>
</feature>
<reference evidence="10" key="1">
    <citation type="submission" date="2025-08" db="UniProtKB">
        <authorList>
            <consortium name="RefSeq"/>
        </authorList>
    </citation>
    <scope>IDENTIFICATION</scope>
</reference>
<evidence type="ECO:0000259" key="8">
    <source>
        <dbReference type="Pfam" id="PF13664"/>
    </source>
</evidence>
<organism evidence="9 10">
    <name type="scientific">Gymnodraco acuticeps</name>
    <name type="common">Antarctic dragonfish</name>
    <dbReference type="NCBI Taxonomy" id="8218"/>
    <lineage>
        <taxon>Eukaryota</taxon>
        <taxon>Metazoa</taxon>
        <taxon>Chordata</taxon>
        <taxon>Craniata</taxon>
        <taxon>Vertebrata</taxon>
        <taxon>Euteleostomi</taxon>
        <taxon>Actinopterygii</taxon>
        <taxon>Neopterygii</taxon>
        <taxon>Teleostei</taxon>
        <taxon>Neoteleostei</taxon>
        <taxon>Acanthomorphata</taxon>
        <taxon>Eupercaria</taxon>
        <taxon>Perciformes</taxon>
        <taxon>Notothenioidei</taxon>
        <taxon>Bathydraconidae</taxon>
        <taxon>Gymnodraco</taxon>
    </lineage>
</organism>
<comment type="subcellular location">
    <subcellularLocation>
        <location evidence="1">Membrane</location>
        <topology evidence="1">Multi-pass membrane protein</topology>
    </subcellularLocation>
</comment>
<keyword evidence="6 7" id="KW-0472">Membrane</keyword>
<keyword evidence="5 7" id="KW-1133">Transmembrane helix</keyword>
<dbReference type="InParanoid" id="A0A6P8T972"/>
<evidence type="ECO:0000256" key="6">
    <source>
        <dbReference type="ARBA" id="ARBA00023136"/>
    </source>
</evidence>
<dbReference type="Proteomes" id="UP000515161">
    <property type="component" value="Unplaced"/>
</dbReference>
<evidence type="ECO:0000256" key="4">
    <source>
        <dbReference type="ARBA" id="ARBA00022692"/>
    </source>
</evidence>
<dbReference type="FunCoup" id="A0A6P8T972">
    <property type="interactions" value="247"/>
</dbReference>
<dbReference type="PANTHER" id="PTHR46916">
    <property type="entry name" value="TRANSMEMBRANE PROTEIN 205"/>
    <property type="match status" value="1"/>
</dbReference>
<dbReference type="AlphaFoldDB" id="A0A6P8T972"/>
<evidence type="ECO:0000313" key="9">
    <source>
        <dbReference type="Proteomes" id="UP000515161"/>
    </source>
</evidence>
<feature type="transmembrane region" description="Helical" evidence="7">
    <location>
        <begin position="87"/>
        <end position="107"/>
    </location>
</feature>
<dbReference type="Pfam" id="PF13664">
    <property type="entry name" value="DUF4149"/>
    <property type="match status" value="1"/>
</dbReference>
<dbReference type="RefSeq" id="XP_034053850.1">
    <property type="nucleotide sequence ID" value="XM_034197959.1"/>
</dbReference>
<evidence type="ECO:0000256" key="5">
    <source>
        <dbReference type="ARBA" id="ARBA00022989"/>
    </source>
</evidence>
<comment type="similarity">
    <text evidence="2">Belongs to the TMEM205 family.</text>
</comment>
<dbReference type="PANTHER" id="PTHR46916:SF2">
    <property type="entry name" value="TRANSMEMBRANE PROTEIN 205"/>
    <property type="match status" value="1"/>
</dbReference>
<dbReference type="InterPro" id="IPR042623">
    <property type="entry name" value="TMEM205"/>
</dbReference>
<dbReference type="InterPro" id="IPR025423">
    <property type="entry name" value="TMEM205-like"/>
</dbReference>
<dbReference type="GeneID" id="117533922"/>
<dbReference type="OrthoDB" id="1641132at2759"/>
<keyword evidence="4 7" id="KW-0812">Transmembrane</keyword>
<dbReference type="CTD" id="374882"/>
<feature type="transmembrane region" description="Helical" evidence="7">
    <location>
        <begin position="13"/>
        <end position="36"/>
    </location>
</feature>
<dbReference type="GO" id="GO:0016020">
    <property type="term" value="C:membrane"/>
    <property type="evidence" value="ECO:0007669"/>
    <property type="project" value="UniProtKB-SubCell"/>
</dbReference>
<evidence type="ECO:0000256" key="3">
    <source>
        <dbReference type="ARBA" id="ARBA00015041"/>
    </source>
</evidence>